<sequence length="113" mass="12619">MLKRDRYINHNDLLAKLESENRRPDDHVSGHDSSRANKLVFNTNSLLIPLGCSPDTETYDLSGASSARGTRGQRHEDAARRRPATAAAGARRTQCLINCRRDNTSNGNFLLRN</sequence>
<dbReference type="AlphaFoldDB" id="A0A4C1XAY5"/>
<organism evidence="2 3">
    <name type="scientific">Eumeta variegata</name>
    <name type="common">Bagworm moth</name>
    <name type="synonym">Eumeta japonica</name>
    <dbReference type="NCBI Taxonomy" id="151549"/>
    <lineage>
        <taxon>Eukaryota</taxon>
        <taxon>Metazoa</taxon>
        <taxon>Ecdysozoa</taxon>
        <taxon>Arthropoda</taxon>
        <taxon>Hexapoda</taxon>
        <taxon>Insecta</taxon>
        <taxon>Pterygota</taxon>
        <taxon>Neoptera</taxon>
        <taxon>Endopterygota</taxon>
        <taxon>Lepidoptera</taxon>
        <taxon>Glossata</taxon>
        <taxon>Ditrysia</taxon>
        <taxon>Tineoidea</taxon>
        <taxon>Psychidae</taxon>
        <taxon>Oiketicinae</taxon>
        <taxon>Eumeta</taxon>
    </lineage>
</organism>
<evidence type="ECO:0000313" key="3">
    <source>
        <dbReference type="Proteomes" id="UP000299102"/>
    </source>
</evidence>
<dbReference type="EMBL" id="BGZK01000764">
    <property type="protein sequence ID" value="GBP59554.1"/>
    <property type="molecule type" value="Genomic_DNA"/>
</dbReference>
<keyword evidence="3" id="KW-1185">Reference proteome</keyword>
<proteinExistence type="predicted"/>
<gene>
    <name evidence="2" type="ORF">EVAR_83273_1</name>
</gene>
<reference evidence="2 3" key="1">
    <citation type="journal article" date="2019" name="Commun. Biol.">
        <title>The bagworm genome reveals a unique fibroin gene that provides high tensile strength.</title>
        <authorList>
            <person name="Kono N."/>
            <person name="Nakamura H."/>
            <person name="Ohtoshi R."/>
            <person name="Tomita M."/>
            <person name="Numata K."/>
            <person name="Arakawa K."/>
        </authorList>
    </citation>
    <scope>NUCLEOTIDE SEQUENCE [LARGE SCALE GENOMIC DNA]</scope>
</reference>
<evidence type="ECO:0000313" key="2">
    <source>
        <dbReference type="EMBL" id="GBP59554.1"/>
    </source>
</evidence>
<name>A0A4C1XAY5_EUMVA</name>
<comment type="caution">
    <text evidence="2">The sequence shown here is derived from an EMBL/GenBank/DDBJ whole genome shotgun (WGS) entry which is preliminary data.</text>
</comment>
<feature type="region of interest" description="Disordered" evidence="1">
    <location>
        <begin position="61"/>
        <end position="88"/>
    </location>
</feature>
<accession>A0A4C1XAY5</accession>
<evidence type="ECO:0000256" key="1">
    <source>
        <dbReference type="SAM" id="MobiDB-lite"/>
    </source>
</evidence>
<dbReference type="Proteomes" id="UP000299102">
    <property type="component" value="Unassembled WGS sequence"/>
</dbReference>
<protein>
    <submittedName>
        <fullName evidence="2">Uncharacterized protein</fullName>
    </submittedName>
</protein>